<feature type="region of interest" description="Disordered" evidence="1">
    <location>
        <begin position="1"/>
        <end position="24"/>
    </location>
</feature>
<feature type="compositionally biased region" description="Low complexity" evidence="1">
    <location>
        <begin position="1"/>
        <end position="13"/>
    </location>
</feature>
<dbReference type="EMBL" id="SACP01000007">
    <property type="protein sequence ID" value="RVU19131.1"/>
    <property type="molecule type" value="Genomic_DNA"/>
</dbReference>
<dbReference type="OrthoDB" id="8446545at2"/>
<evidence type="ECO:0000256" key="1">
    <source>
        <dbReference type="SAM" id="MobiDB-lite"/>
    </source>
</evidence>
<proteinExistence type="predicted"/>
<keyword evidence="3" id="KW-1185">Reference proteome</keyword>
<reference evidence="2 3" key="1">
    <citation type="submission" date="2019-01" db="EMBL/GenBank/DDBJ databases">
        <authorList>
            <person name="Chen W.-M."/>
        </authorList>
    </citation>
    <scope>NUCLEOTIDE SEQUENCE [LARGE SCALE GENOMIC DNA]</scope>
    <source>
        <strain evidence="2 3">TER-1</strain>
    </source>
</reference>
<gene>
    <name evidence="2" type="ORF">EOE48_09590</name>
</gene>
<comment type="caution">
    <text evidence="2">The sequence shown here is derived from an EMBL/GenBank/DDBJ whole genome shotgun (WGS) entry which is preliminary data.</text>
</comment>
<name>A0A437PA89_9HYPH</name>
<dbReference type="AlphaFoldDB" id="A0A437PA89"/>
<sequence>MLTDTVSATPTTVTRRRSSKYPPTTREALTATLALYNQAVGHLQDPEGHPAPDLGLAQAGLPQGSISAISIAAPHPLYGPVLDFRIGERNPRQAPASGILILRGLSLFGGVPFIDTNKKGGREQHYVEVLAEGFTLQRLMAGAEVGQSVRLLGDHHDLTPWCLSVETDSPRAKRTRAGAIALALKLYDRNARDWGLSDLLSREEYEAFLRGAFRLFDAEHGRHLLRPVGLTAG</sequence>
<evidence type="ECO:0000313" key="3">
    <source>
        <dbReference type="Proteomes" id="UP000286997"/>
    </source>
</evidence>
<protein>
    <submittedName>
        <fullName evidence="2">Uncharacterized protein</fullName>
    </submittedName>
</protein>
<dbReference type="RefSeq" id="WP_127728568.1">
    <property type="nucleotide sequence ID" value="NZ_SACP01000007.1"/>
</dbReference>
<organism evidence="2 3">
    <name type="scientific">Methylobacterium oryzihabitans</name>
    <dbReference type="NCBI Taxonomy" id="2499852"/>
    <lineage>
        <taxon>Bacteria</taxon>
        <taxon>Pseudomonadati</taxon>
        <taxon>Pseudomonadota</taxon>
        <taxon>Alphaproteobacteria</taxon>
        <taxon>Hyphomicrobiales</taxon>
        <taxon>Methylobacteriaceae</taxon>
        <taxon>Methylobacterium</taxon>
    </lineage>
</organism>
<dbReference type="Proteomes" id="UP000286997">
    <property type="component" value="Unassembled WGS sequence"/>
</dbReference>
<evidence type="ECO:0000313" key="2">
    <source>
        <dbReference type="EMBL" id="RVU19131.1"/>
    </source>
</evidence>
<accession>A0A437PA89</accession>